<accession>A0ABP7U3Q3</accession>
<evidence type="ECO:0000259" key="1">
    <source>
        <dbReference type="Pfam" id="PF14082"/>
    </source>
</evidence>
<comment type="caution">
    <text evidence="2">The sequence shown here is derived from an EMBL/GenBank/DDBJ whole genome shotgun (WGS) entry which is preliminary data.</text>
</comment>
<dbReference type="Proteomes" id="UP001424459">
    <property type="component" value="Unassembled WGS sequence"/>
</dbReference>
<dbReference type="EMBL" id="BAABBR010000001">
    <property type="protein sequence ID" value="GAA4035513.1"/>
    <property type="molecule type" value="Genomic_DNA"/>
</dbReference>
<organism evidence="2 3">
    <name type="scientific">Sphingomonas rosea</name>
    <dbReference type="NCBI Taxonomy" id="335605"/>
    <lineage>
        <taxon>Bacteria</taxon>
        <taxon>Pseudomonadati</taxon>
        <taxon>Pseudomonadota</taxon>
        <taxon>Alphaproteobacteria</taxon>
        <taxon>Sphingomonadales</taxon>
        <taxon>Sphingomonadaceae</taxon>
        <taxon>Sphingomonas</taxon>
    </lineage>
</organism>
<gene>
    <name evidence="2" type="ORF">GCM10022281_14890</name>
</gene>
<evidence type="ECO:0000313" key="3">
    <source>
        <dbReference type="Proteomes" id="UP001424459"/>
    </source>
</evidence>
<sequence length="513" mass="57294">MSPDDKPSDADLFLRDPLTASPVVGQEARFVVEGTGPHVNVKIEAPEGLVRGVAETFLEGERPEPRVVMTLNFVDQEIAIFPQLIGFSERLYRPKYRRLREIVIDYDLTDDPPTSHYEVVDLLSNMPNGFLRDPSFGLGVVKEMRPLIEAIESVEGVTRLVIGEFESTRVERGSFYLNAGEYRLLQQGISRTTRMYQEESLADRRLMAFNASLHRADPTKYPLRERPYKAGTVFKLLGGSKISAVTLRGQDRVGLLQALASNASAIADRDPAEFVQLQKDIEIVSLDKLIDAVRRRINRNSAESAWQSLLEINPFLLSMLFGQPVVLLQAGASVGGQRLTGHGTKIADFLTSNALTHNAALVEIKRPKTPLLNKTEYRGGVLGPSRELMGAVAQVLDQRYKLMTGIMGTKWNNRQIELEVPAVECVVVAGVIPKGEAEIASFELIRHSFKDVQIVTFDELLERLQLLRTLLAGDRYVSPVEDDARAWDDIYEASDHDRDDLGRPDDEDLDPTD</sequence>
<reference evidence="3" key="1">
    <citation type="journal article" date="2019" name="Int. J. Syst. Evol. Microbiol.">
        <title>The Global Catalogue of Microorganisms (GCM) 10K type strain sequencing project: providing services to taxonomists for standard genome sequencing and annotation.</title>
        <authorList>
            <consortium name="The Broad Institute Genomics Platform"/>
            <consortium name="The Broad Institute Genome Sequencing Center for Infectious Disease"/>
            <person name="Wu L."/>
            <person name="Ma J."/>
        </authorList>
    </citation>
    <scope>NUCLEOTIDE SEQUENCE [LARGE SCALE GENOMIC DNA]</scope>
    <source>
        <strain evidence="3">JCM 17564</strain>
    </source>
</reference>
<keyword evidence="3" id="KW-1185">Reference proteome</keyword>
<evidence type="ECO:0000313" key="2">
    <source>
        <dbReference type="EMBL" id="GAA4035513.1"/>
    </source>
</evidence>
<protein>
    <recommendedName>
        <fullName evidence="1">Shedu protein SduA C-terminal domain-containing protein</fullName>
    </recommendedName>
</protein>
<dbReference type="Pfam" id="PF14082">
    <property type="entry name" value="SduA_C"/>
    <property type="match status" value="1"/>
</dbReference>
<proteinExistence type="predicted"/>
<dbReference type="InterPro" id="IPR025359">
    <property type="entry name" value="SduA_C"/>
</dbReference>
<name>A0ABP7U3Q3_9SPHN</name>
<feature type="domain" description="Shedu protein SduA C-terminal" evidence="1">
    <location>
        <begin position="301"/>
        <end position="461"/>
    </location>
</feature>